<dbReference type="InterPro" id="IPR036291">
    <property type="entry name" value="NAD(P)-bd_dom_sf"/>
</dbReference>
<dbReference type="Gene3D" id="3.40.50.720">
    <property type="entry name" value="NAD(P)-binding Rossmann-like Domain"/>
    <property type="match status" value="1"/>
</dbReference>
<dbReference type="STRING" id="947166.A0A1D1V983"/>
<dbReference type="SMART" id="SM00829">
    <property type="entry name" value="PKS_ER"/>
    <property type="match status" value="1"/>
</dbReference>
<keyword evidence="5" id="KW-1185">Reference proteome</keyword>
<sequence length="466" mass="50459">MADSGQVEALLQNGTVQMKAGGISGDFKVPPMKHEIKAVALHSFGGPRSVKVENRPEPGMEKGQVLIRVKATGVNFLDLMARQGVLDGAPKLPAVMGFELAGDVEAFVSTGSSNIMDIKPGDRVIAFTDYNAWAEVVCVSIDYVYKMPAHMSYEEGASMLSYVTAHLLLFHLGGLRKGQSLLVHSAGGSVGLAVSQLARTVGDVKLIGTASLHKHEHIKQAFDQLYDHGEDYVQEIKKIAPEGLHLVLDCLSGDDTHRGISLLRPMGKYILYGSANIVAGESKSFFSLAKSWWQVEKINPMRLCDENKLVGGLNLRHFLFRQRGASEVRDIMQQLFTLYDKKKIKPAVDSTYAMADVYDAMKRLHDRKNIGKVLLCPAQVPRPRTIQQQLSETNSAGAGSVNGTTNPAPSTGSSILGMVRRAFSQDQGNGHGSAPNSPPYIKVETTTTTVTNVADTNVPSGSNENL</sequence>
<organism evidence="4 5">
    <name type="scientific">Ramazzottius varieornatus</name>
    <name type="common">Water bear</name>
    <name type="synonym">Tardigrade</name>
    <dbReference type="NCBI Taxonomy" id="947166"/>
    <lineage>
        <taxon>Eukaryota</taxon>
        <taxon>Metazoa</taxon>
        <taxon>Ecdysozoa</taxon>
        <taxon>Tardigrada</taxon>
        <taxon>Eutardigrada</taxon>
        <taxon>Parachela</taxon>
        <taxon>Hypsibioidea</taxon>
        <taxon>Ramazzottiidae</taxon>
        <taxon>Ramazzottius</taxon>
    </lineage>
</organism>
<evidence type="ECO:0000256" key="1">
    <source>
        <dbReference type="ARBA" id="ARBA00023002"/>
    </source>
</evidence>
<protein>
    <recommendedName>
        <fullName evidence="3">Enoyl reductase (ER) domain-containing protein</fullName>
    </recommendedName>
</protein>
<dbReference type="Pfam" id="PF13602">
    <property type="entry name" value="ADH_zinc_N_2"/>
    <property type="match status" value="1"/>
</dbReference>
<evidence type="ECO:0000256" key="2">
    <source>
        <dbReference type="SAM" id="MobiDB-lite"/>
    </source>
</evidence>
<feature type="region of interest" description="Disordered" evidence="2">
    <location>
        <begin position="393"/>
        <end position="413"/>
    </location>
</feature>
<dbReference type="InterPro" id="IPR020843">
    <property type="entry name" value="ER"/>
</dbReference>
<proteinExistence type="predicted"/>
<reference evidence="4 5" key="1">
    <citation type="journal article" date="2016" name="Nat. Commun.">
        <title>Extremotolerant tardigrade genome and improved radiotolerance of human cultured cells by tardigrade-unique protein.</title>
        <authorList>
            <person name="Hashimoto T."/>
            <person name="Horikawa D.D."/>
            <person name="Saito Y."/>
            <person name="Kuwahara H."/>
            <person name="Kozuka-Hata H."/>
            <person name="Shin-I T."/>
            <person name="Minakuchi Y."/>
            <person name="Ohishi K."/>
            <person name="Motoyama A."/>
            <person name="Aizu T."/>
            <person name="Enomoto A."/>
            <person name="Kondo K."/>
            <person name="Tanaka S."/>
            <person name="Hara Y."/>
            <person name="Koshikawa S."/>
            <person name="Sagara H."/>
            <person name="Miura T."/>
            <person name="Yokobori S."/>
            <person name="Miyagawa K."/>
            <person name="Suzuki Y."/>
            <person name="Kubo T."/>
            <person name="Oyama M."/>
            <person name="Kohara Y."/>
            <person name="Fujiyama A."/>
            <person name="Arakawa K."/>
            <person name="Katayama T."/>
            <person name="Toyoda A."/>
            <person name="Kunieda T."/>
        </authorList>
    </citation>
    <scope>NUCLEOTIDE SEQUENCE [LARGE SCALE GENOMIC DNA]</scope>
    <source>
        <strain evidence="4 5">YOKOZUNA-1</strain>
    </source>
</reference>
<dbReference type="EMBL" id="BDGG01000003">
    <property type="protein sequence ID" value="GAU95393.1"/>
    <property type="molecule type" value="Genomic_DNA"/>
</dbReference>
<keyword evidence="1" id="KW-0560">Oxidoreductase</keyword>
<dbReference type="InterPro" id="IPR013154">
    <property type="entry name" value="ADH-like_N"/>
</dbReference>
<accession>A0A1D1V983</accession>
<dbReference type="PANTHER" id="PTHR44054">
    <property type="entry name" value="SYNAPTIC VESICLE MEMBRANE PROTEIN VAT-1 HOMOLOG-LIKE"/>
    <property type="match status" value="1"/>
</dbReference>
<evidence type="ECO:0000313" key="5">
    <source>
        <dbReference type="Proteomes" id="UP000186922"/>
    </source>
</evidence>
<dbReference type="OrthoDB" id="203908at2759"/>
<dbReference type="CDD" id="cd08275">
    <property type="entry name" value="MDR3"/>
    <property type="match status" value="1"/>
</dbReference>
<dbReference type="AlphaFoldDB" id="A0A1D1V983"/>
<evidence type="ECO:0000313" key="4">
    <source>
        <dbReference type="EMBL" id="GAU95393.1"/>
    </source>
</evidence>
<dbReference type="InterPro" id="IPR011032">
    <property type="entry name" value="GroES-like_sf"/>
</dbReference>
<dbReference type="SUPFAM" id="SSF50129">
    <property type="entry name" value="GroES-like"/>
    <property type="match status" value="1"/>
</dbReference>
<dbReference type="InterPro" id="IPR052100">
    <property type="entry name" value="SV-ATPase_mito-regulator"/>
</dbReference>
<dbReference type="Gene3D" id="3.90.180.10">
    <property type="entry name" value="Medium-chain alcohol dehydrogenases, catalytic domain"/>
    <property type="match status" value="1"/>
</dbReference>
<dbReference type="PANTHER" id="PTHR44054:SF2">
    <property type="entry name" value="SYNAPTIC VESICLE MEMBRANE PROTEIN VAT-1 HOMOLOG-LIKE"/>
    <property type="match status" value="1"/>
</dbReference>
<name>A0A1D1V983_RAMVA</name>
<dbReference type="GO" id="GO:0016491">
    <property type="term" value="F:oxidoreductase activity"/>
    <property type="evidence" value="ECO:0007669"/>
    <property type="project" value="UniProtKB-KW"/>
</dbReference>
<feature type="domain" description="Enoyl reductase (ER)" evidence="3">
    <location>
        <begin position="45"/>
        <end position="375"/>
    </location>
</feature>
<gene>
    <name evidence="4" type="primary">RvY_07017-1</name>
    <name evidence="4" type="synonym">RvY_07017.1</name>
    <name evidence="4" type="ORF">RvY_07017</name>
</gene>
<dbReference type="Pfam" id="PF08240">
    <property type="entry name" value="ADH_N"/>
    <property type="match status" value="1"/>
</dbReference>
<dbReference type="SUPFAM" id="SSF51735">
    <property type="entry name" value="NAD(P)-binding Rossmann-fold domains"/>
    <property type="match status" value="1"/>
</dbReference>
<comment type="caution">
    <text evidence="4">The sequence shown here is derived from an EMBL/GenBank/DDBJ whole genome shotgun (WGS) entry which is preliminary data.</text>
</comment>
<dbReference type="Proteomes" id="UP000186922">
    <property type="component" value="Unassembled WGS sequence"/>
</dbReference>
<evidence type="ECO:0000259" key="3">
    <source>
        <dbReference type="SMART" id="SM00829"/>
    </source>
</evidence>